<evidence type="ECO:0000313" key="3">
    <source>
        <dbReference type="Proteomes" id="UP000076420"/>
    </source>
</evidence>
<dbReference type="PANTHER" id="PTHR21446:SF12">
    <property type="entry name" value="POTASSIUM CHANNEL TETRAMERIZATION DOMAIN CONTAINING 1"/>
    <property type="match status" value="1"/>
</dbReference>
<accession>A0A2C9K4Y6</accession>
<protein>
    <recommendedName>
        <fullName evidence="4">DUF3504 domain-containing protein</fullName>
    </recommendedName>
</protein>
<dbReference type="KEGG" id="bgt:106051516"/>
<gene>
    <name evidence="2" type="primary">106051516</name>
</gene>
<dbReference type="PANTHER" id="PTHR21446">
    <property type="entry name" value="DUF3504 DOMAIN-CONTAINING PROTEIN"/>
    <property type="match status" value="1"/>
</dbReference>
<evidence type="ECO:0000313" key="2">
    <source>
        <dbReference type="EnsemblMetazoa" id="BGLB013275-PB"/>
    </source>
</evidence>
<organism evidence="2 3">
    <name type="scientific">Biomphalaria glabrata</name>
    <name type="common">Bloodfluke planorb</name>
    <name type="synonym">Freshwater snail</name>
    <dbReference type="NCBI Taxonomy" id="6526"/>
    <lineage>
        <taxon>Eukaryota</taxon>
        <taxon>Metazoa</taxon>
        <taxon>Spiralia</taxon>
        <taxon>Lophotrochozoa</taxon>
        <taxon>Mollusca</taxon>
        <taxon>Gastropoda</taxon>
        <taxon>Heterobranchia</taxon>
        <taxon>Euthyneura</taxon>
        <taxon>Panpulmonata</taxon>
        <taxon>Hygrophila</taxon>
        <taxon>Lymnaeoidea</taxon>
        <taxon>Planorbidae</taxon>
        <taxon>Biomphalaria</taxon>
    </lineage>
</organism>
<feature type="compositionally biased region" description="Basic residues" evidence="1">
    <location>
        <begin position="297"/>
        <end position="307"/>
    </location>
</feature>
<evidence type="ECO:0008006" key="4">
    <source>
        <dbReference type="Google" id="ProtNLM"/>
    </source>
</evidence>
<dbReference type="VEuPathDB" id="VectorBase:BGLAX_044744"/>
<sequence>MPAPKNLPKTLPVTPEQEGQLWENKQLSLESSAGLIHAVIFYLIKCFGVWEAKYLKLLTTEHVKYDEDKLGKFVTIDTTSIAKAGKVIRRYDDPENPRSLYKIIKIYQGYLANEGPLLVRPISSIKDYICYSPWPLGVGIVDQTAQNLLKDLGDQHLYTNASISLMAIETLKNIGVGTHCMGTWTQQLYSLYTKSNAKDVFGVCMKTNCEKKNLNLCLLISRLLDPPYPPDRADVAELENKKLKLVDVFFESQLTSLSSVHPDDDDVIYEKTEEIVKEKNTKKFTDSGGNKKNSNLTKRHRLSKRGSKSGCETFSPRFKKRKTSKNVQNGLNENSSLSEKAPVKIISVSSIPESSFSVQRNEDKMSLSVENDKINHEDAKDNQLVLENIKKENVDEGDDLPLTFIKKEIIDETDNKTMFQPQEPLEDRKNLLTAIKVDLDDLTWPQNETQEEHCLSTENTVILAAVPKPSVDSILLLRKLWKQEAELQPHDLDKSEYNQFVPDTKLGMNVDLSPPVLSPQTKSTDADDNVDIETARQLYLLPSNSQPTSDNCVKTSQPADNGVALATANISEPISCDSHKATESQFVLSNFPSKQSTKISTSPLSSFPLLMSALKTAIPQEANAIIPSLVSTRPVAKSRKKFKTLKWSKVLSSRLCNSTNLKQRLKSKIATSSVSDNAEYSSSPKKTLKAPTVSSAVSGNNVPVFPSNSSLLNSPLAQLQPHSGIYHLSSDQEKQAAYQTVKIRTDSGTKLFTIGDQHLEQSASSMVLTSETNIGDYFPEGTMIPANGLKLLTRNGPNGLEVLLKFEYTSGSSSSKKQ</sequence>
<dbReference type="Proteomes" id="UP000076420">
    <property type="component" value="Unassembled WGS sequence"/>
</dbReference>
<dbReference type="VEuPathDB" id="VectorBase:BGLB013275"/>
<feature type="region of interest" description="Disordered" evidence="1">
    <location>
        <begin position="673"/>
        <end position="693"/>
    </location>
</feature>
<feature type="compositionally biased region" description="Polar residues" evidence="1">
    <location>
        <begin position="673"/>
        <end position="685"/>
    </location>
</feature>
<dbReference type="EnsemblMetazoa" id="BGLB013275-RB">
    <property type="protein sequence ID" value="BGLB013275-PB"/>
    <property type="gene ID" value="BGLB013275"/>
</dbReference>
<reference evidence="2" key="1">
    <citation type="submission" date="2020-05" db="UniProtKB">
        <authorList>
            <consortium name="EnsemblMetazoa"/>
        </authorList>
    </citation>
    <scope>IDENTIFICATION</scope>
    <source>
        <strain evidence="2">BB02</strain>
    </source>
</reference>
<name>A0A2C9K4Y6_BIOGL</name>
<feature type="compositionally biased region" description="Polar residues" evidence="1">
    <location>
        <begin position="287"/>
        <end position="296"/>
    </location>
</feature>
<feature type="compositionally biased region" description="Polar residues" evidence="1">
    <location>
        <begin position="325"/>
        <end position="335"/>
    </location>
</feature>
<dbReference type="InterPro" id="IPR052787">
    <property type="entry name" value="MAVS"/>
</dbReference>
<evidence type="ECO:0000256" key="1">
    <source>
        <dbReference type="SAM" id="MobiDB-lite"/>
    </source>
</evidence>
<dbReference type="OrthoDB" id="10040310at2759"/>
<feature type="region of interest" description="Disordered" evidence="1">
    <location>
        <begin position="280"/>
        <end position="335"/>
    </location>
</feature>
<proteinExistence type="predicted"/>
<dbReference type="AlphaFoldDB" id="A0A2C9K4Y6"/>